<reference evidence="3" key="2">
    <citation type="submission" date="2021-04" db="EMBL/GenBank/DDBJ databases">
        <authorList>
            <person name="Gilroy R."/>
        </authorList>
    </citation>
    <scope>NUCLEOTIDE SEQUENCE</scope>
    <source>
        <strain evidence="3">1345</strain>
    </source>
</reference>
<evidence type="ECO:0000256" key="1">
    <source>
        <dbReference type="ARBA" id="ARBA00022679"/>
    </source>
</evidence>
<dbReference type="GO" id="GO:0008168">
    <property type="term" value="F:methyltransferase activity"/>
    <property type="evidence" value="ECO:0007669"/>
    <property type="project" value="UniProtKB-KW"/>
</dbReference>
<keyword evidence="1" id="KW-0808">Transferase</keyword>
<gene>
    <name evidence="3" type="ORF">H9729_06350</name>
</gene>
<accession>A0A9D2CTF8</accession>
<dbReference type="PANTHER" id="PTHR43861">
    <property type="entry name" value="TRANS-ACONITATE 2-METHYLTRANSFERASE-RELATED"/>
    <property type="match status" value="1"/>
</dbReference>
<dbReference type="InterPro" id="IPR041698">
    <property type="entry name" value="Methyltransf_25"/>
</dbReference>
<dbReference type="EMBL" id="DXCQ01000058">
    <property type="protein sequence ID" value="HIY97293.1"/>
    <property type="molecule type" value="Genomic_DNA"/>
</dbReference>
<sequence>MLEKMAQFFNKRLNGYEEHQLNAIDGAQEFYPFTASLLPVHNKATVLDLGCGTGLELEYYFKLNPTAKITGVDLSEDMLKALKKKFSGKAITVIHGSYFDVAFEKNRYDAAVSVESLHHFTKDAKTSLYKKIFQALATDGFFILTDYFAQTEKEENFFRQELLRLKAEQGISDNEFYHYDTPLTAAHEMQALQEAGFSQIKILAQWGATCIIKAVK</sequence>
<dbReference type="GO" id="GO:0032259">
    <property type="term" value="P:methylation"/>
    <property type="evidence" value="ECO:0007669"/>
    <property type="project" value="UniProtKB-KW"/>
</dbReference>
<dbReference type="SUPFAM" id="SSF53335">
    <property type="entry name" value="S-adenosyl-L-methionine-dependent methyltransferases"/>
    <property type="match status" value="1"/>
</dbReference>
<proteinExistence type="predicted"/>
<protein>
    <submittedName>
        <fullName evidence="3">Methyltransferase domain-containing protein</fullName>
    </submittedName>
</protein>
<name>A0A9D2CTF8_9FIRM</name>
<feature type="domain" description="Methyltransferase" evidence="2">
    <location>
        <begin position="46"/>
        <end position="140"/>
    </location>
</feature>
<comment type="caution">
    <text evidence="3">The sequence shown here is derived from an EMBL/GenBank/DDBJ whole genome shotgun (WGS) entry which is preliminary data.</text>
</comment>
<dbReference type="InterPro" id="IPR016461">
    <property type="entry name" value="COMT-like"/>
</dbReference>
<evidence type="ECO:0000259" key="2">
    <source>
        <dbReference type="Pfam" id="PF13649"/>
    </source>
</evidence>
<dbReference type="AlphaFoldDB" id="A0A9D2CTF8"/>
<dbReference type="Proteomes" id="UP000886750">
    <property type="component" value="Unassembled WGS sequence"/>
</dbReference>
<dbReference type="Pfam" id="PF13649">
    <property type="entry name" value="Methyltransf_25"/>
    <property type="match status" value="1"/>
</dbReference>
<organism evidence="3 4">
    <name type="scientific">Candidatus Borkfalkia excrementigallinarum</name>
    <dbReference type="NCBI Taxonomy" id="2838506"/>
    <lineage>
        <taxon>Bacteria</taxon>
        <taxon>Bacillati</taxon>
        <taxon>Bacillota</taxon>
        <taxon>Clostridia</taxon>
        <taxon>Christensenellales</taxon>
        <taxon>Christensenellaceae</taxon>
        <taxon>Candidatus Borkfalkia</taxon>
    </lineage>
</organism>
<evidence type="ECO:0000313" key="3">
    <source>
        <dbReference type="EMBL" id="HIY97293.1"/>
    </source>
</evidence>
<reference evidence="3" key="1">
    <citation type="journal article" date="2021" name="PeerJ">
        <title>Extensive microbial diversity within the chicken gut microbiome revealed by metagenomics and culture.</title>
        <authorList>
            <person name="Gilroy R."/>
            <person name="Ravi A."/>
            <person name="Getino M."/>
            <person name="Pursley I."/>
            <person name="Horton D.L."/>
            <person name="Alikhan N.F."/>
            <person name="Baker D."/>
            <person name="Gharbi K."/>
            <person name="Hall N."/>
            <person name="Watson M."/>
            <person name="Adriaenssens E.M."/>
            <person name="Foster-Nyarko E."/>
            <person name="Jarju S."/>
            <person name="Secka A."/>
            <person name="Antonio M."/>
            <person name="Oren A."/>
            <person name="Chaudhuri R.R."/>
            <person name="La Ragione R."/>
            <person name="Hildebrand F."/>
            <person name="Pallen M.J."/>
        </authorList>
    </citation>
    <scope>NUCLEOTIDE SEQUENCE</scope>
    <source>
        <strain evidence="3">1345</strain>
    </source>
</reference>
<dbReference type="Gene3D" id="3.40.50.150">
    <property type="entry name" value="Vaccinia Virus protein VP39"/>
    <property type="match status" value="1"/>
</dbReference>
<dbReference type="InterPro" id="IPR029063">
    <property type="entry name" value="SAM-dependent_MTases_sf"/>
</dbReference>
<keyword evidence="3" id="KW-0489">Methyltransferase</keyword>
<dbReference type="CDD" id="cd02440">
    <property type="entry name" value="AdoMet_MTases"/>
    <property type="match status" value="1"/>
</dbReference>
<evidence type="ECO:0000313" key="4">
    <source>
        <dbReference type="Proteomes" id="UP000886750"/>
    </source>
</evidence>
<dbReference type="PROSITE" id="PS51683">
    <property type="entry name" value="SAM_OMT_II"/>
    <property type="match status" value="1"/>
</dbReference>